<dbReference type="EMBL" id="AXCM01000241">
    <property type="status" value="NOT_ANNOTATED_CDS"/>
    <property type="molecule type" value="Genomic_DNA"/>
</dbReference>
<dbReference type="Gene3D" id="3.30.30.10">
    <property type="entry name" value="Knottin, scorpion toxin-like"/>
    <property type="match status" value="1"/>
</dbReference>
<evidence type="ECO:0000313" key="7">
    <source>
        <dbReference type="Proteomes" id="UP000075883"/>
    </source>
</evidence>
<evidence type="ECO:0000259" key="5">
    <source>
        <dbReference type="PROSITE" id="PS51378"/>
    </source>
</evidence>
<dbReference type="Proteomes" id="UP000075883">
    <property type="component" value="Unassembled WGS sequence"/>
</dbReference>
<evidence type="ECO:0000256" key="3">
    <source>
        <dbReference type="ARBA" id="ARBA00023157"/>
    </source>
</evidence>
<dbReference type="PANTHER" id="PTHR13645:SF0">
    <property type="entry name" value="DEFENSIN"/>
    <property type="match status" value="1"/>
</dbReference>
<name>A0A2C9GUH9_9DIPT</name>
<evidence type="ECO:0000313" key="6">
    <source>
        <dbReference type="EnsemblMetazoa" id="ACUA029088-PA"/>
    </source>
</evidence>
<dbReference type="PANTHER" id="PTHR13645">
    <property type="entry name" value="DEFENSIN"/>
    <property type="match status" value="1"/>
</dbReference>
<feature type="signal peptide" evidence="4">
    <location>
        <begin position="1"/>
        <end position="21"/>
    </location>
</feature>
<accession>A0A2C9GUH9</accession>
<dbReference type="SUPFAM" id="SSF57095">
    <property type="entry name" value="Scorpion toxin-like"/>
    <property type="match status" value="1"/>
</dbReference>
<dbReference type="VEuPathDB" id="VectorBase:ACUA029088"/>
<comment type="subcellular location">
    <subcellularLocation>
        <location evidence="1">Secreted</location>
    </subcellularLocation>
</comment>
<dbReference type="CDD" id="cd21806">
    <property type="entry name" value="DEFL_defensin-like"/>
    <property type="match status" value="1"/>
</dbReference>
<evidence type="ECO:0000256" key="2">
    <source>
        <dbReference type="ARBA" id="ARBA00022525"/>
    </source>
</evidence>
<protein>
    <recommendedName>
        <fullName evidence="5">Invertebrate defensins family profile domain-containing protein</fullName>
    </recommendedName>
</protein>
<proteinExistence type="predicted"/>
<reference evidence="6" key="2">
    <citation type="submission" date="2020-05" db="UniProtKB">
        <authorList>
            <consortium name="EnsemblMetazoa"/>
        </authorList>
    </citation>
    <scope>IDENTIFICATION</scope>
    <source>
        <strain evidence="6">A-37</strain>
    </source>
</reference>
<dbReference type="EnsemblMetazoa" id="ACUA029088-RA">
    <property type="protein sequence ID" value="ACUA029088-PA"/>
    <property type="gene ID" value="ACUA029088"/>
</dbReference>
<dbReference type="GO" id="GO:0050830">
    <property type="term" value="P:defense response to Gram-positive bacterium"/>
    <property type="evidence" value="ECO:0007669"/>
    <property type="project" value="UniProtKB-ARBA"/>
</dbReference>
<keyword evidence="2" id="KW-0964">Secreted</keyword>
<keyword evidence="4" id="KW-0732">Signal</keyword>
<evidence type="ECO:0000256" key="4">
    <source>
        <dbReference type="SAM" id="SignalP"/>
    </source>
</evidence>
<evidence type="ECO:0000256" key="1">
    <source>
        <dbReference type="ARBA" id="ARBA00004613"/>
    </source>
</evidence>
<keyword evidence="7" id="KW-1185">Reference proteome</keyword>
<dbReference type="PROSITE" id="PS51378">
    <property type="entry name" value="INVERT_DEFENSINS"/>
    <property type="match status" value="1"/>
</dbReference>
<reference evidence="7" key="1">
    <citation type="submission" date="2013-09" db="EMBL/GenBank/DDBJ databases">
        <title>The Genome Sequence of Anopheles culicifacies species A.</title>
        <authorList>
            <consortium name="The Broad Institute Genomics Platform"/>
            <person name="Neafsey D.E."/>
            <person name="Besansky N."/>
            <person name="Howell P."/>
            <person name="Walton C."/>
            <person name="Young S.K."/>
            <person name="Zeng Q."/>
            <person name="Gargeya S."/>
            <person name="Fitzgerald M."/>
            <person name="Haas B."/>
            <person name="Abouelleil A."/>
            <person name="Allen A.W."/>
            <person name="Alvarado L."/>
            <person name="Arachchi H.M."/>
            <person name="Berlin A.M."/>
            <person name="Chapman S.B."/>
            <person name="Gainer-Dewar J."/>
            <person name="Goldberg J."/>
            <person name="Griggs A."/>
            <person name="Gujja S."/>
            <person name="Hansen M."/>
            <person name="Howarth C."/>
            <person name="Imamovic A."/>
            <person name="Ireland A."/>
            <person name="Larimer J."/>
            <person name="McCowan C."/>
            <person name="Murphy C."/>
            <person name="Pearson M."/>
            <person name="Poon T.W."/>
            <person name="Priest M."/>
            <person name="Roberts A."/>
            <person name="Saif S."/>
            <person name="Shea T."/>
            <person name="Sisk P."/>
            <person name="Sykes S."/>
            <person name="Wortman J."/>
            <person name="Nusbaum C."/>
            <person name="Birren B."/>
        </authorList>
    </citation>
    <scope>NUCLEOTIDE SEQUENCE [LARGE SCALE GENOMIC DNA]</scope>
    <source>
        <strain evidence="7">A-37</strain>
    </source>
</reference>
<feature type="domain" description="Invertebrate defensins family profile" evidence="5">
    <location>
        <begin position="25"/>
        <end position="65"/>
    </location>
</feature>
<dbReference type="AlphaFoldDB" id="A0A2C9GUH9"/>
<dbReference type="InterPro" id="IPR036574">
    <property type="entry name" value="Scorpion_toxin-like_sf"/>
</dbReference>
<sequence>MRFSIVSALALVCAIATAVASDDVQSSCKLFTATVVSSIACKMYCVIKGKAGGYCNNEALCTCRAEDNHFLLKPLINKSN</sequence>
<dbReference type="GO" id="GO:0006959">
    <property type="term" value="P:humoral immune response"/>
    <property type="evidence" value="ECO:0007669"/>
    <property type="project" value="TreeGrafter"/>
</dbReference>
<feature type="chain" id="PRO_5013356360" description="Invertebrate defensins family profile domain-containing protein" evidence="4">
    <location>
        <begin position="22"/>
        <end position="80"/>
    </location>
</feature>
<dbReference type="STRING" id="139723.A0A2C9GUH9"/>
<dbReference type="Pfam" id="PF01097">
    <property type="entry name" value="Defensin_2"/>
    <property type="match status" value="1"/>
</dbReference>
<organism evidence="6 7">
    <name type="scientific">Anopheles culicifacies</name>
    <dbReference type="NCBI Taxonomy" id="139723"/>
    <lineage>
        <taxon>Eukaryota</taxon>
        <taxon>Metazoa</taxon>
        <taxon>Ecdysozoa</taxon>
        <taxon>Arthropoda</taxon>
        <taxon>Hexapoda</taxon>
        <taxon>Insecta</taxon>
        <taxon>Pterygota</taxon>
        <taxon>Neoptera</taxon>
        <taxon>Endopterygota</taxon>
        <taxon>Diptera</taxon>
        <taxon>Nematocera</taxon>
        <taxon>Culicoidea</taxon>
        <taxon>Culicidae</taxon>
        <taxon>Anophelinae</taxon>
        <taxon>Anopheles</taxon>
        <taxon>culicifacies species complex</taxon>
    </lineage>
</organism>
<dbReference type="InterPro" id="IPR001542">
    <property type="entry name" value="Defensin_invertebrate/fungal"/>
</dbReference>
<keyword evidence="3" id="KW-1015">Disulfide bond</keyword>
<dbReference type="GO" id="GO:0005615">
    <property type="term" value="C:extracellular space"/>
    <property type="evidence" value="ECO:0007669"/>
    <property type="project" value="TreeGrafter"/>
</dbReference>